<accession>F0YFJ4</accession>
<dbReference type="RefSeq" id="XP_009039069.1">
    <property type="nucleotide sequence ID" value="XM_009040821.1"/>
</dbReference>
<dbReference type="KEGG" id="aaf:AURANDRAFT_65806"/>
<protein>
    <submittedName>
        <fullName evidence="2">Uncharacterized protein</fullName>
    </submittedName>
</protein>
<sequence length="173" mass="18183">MTSPHILSKVLLLLALSAPAFIDAFSASAMSHRRRAAGARSMYPQTSGAYPGDTPRAAGALSAWDAVGRLHRRRAAGALSMYPQSASAAYPGDTARGAGAAMSAWDAAAPVGLLHPETIAHLVDSFGKEVFESDPVMRDFLADFDLGGPMFAMKHLSNSHVTSRLVAMTASLR</sequence>
<organism evidence="3">
    <name type="scientific">Aureococcus anophagefferens</name>
    <name type="common">Harmful bloom alga</name>
    <dbReference type="NCBI Taxonomy" id="44056"/>
    <lineage>
        <taxon>Eukaryota</taxon>
        <taxon>Sar</taxon>
        <taxon>Stramenopiles</taxon>
        <taxon>Ochrophyta</taxon>
        <taxon>Pelagophyceae</taxon>
        <taxon>Pelagomonadales</taxon>
        <taxon>Pelagomonadaceae</taxon>
        <taxon>Aureococcus</taxon>
    </lineage>
</organism>
<keyword evidence="1" id="KW-0732">Signal</keyword>
<proteinExistence type="predicted"/>
<feature type="signal peptide" evidence="1">
    <location>
        <begin position="1"/>
        <end position="24"/>
    </location>
</feature>
<gene>
    <name evidence="2" type="ORF">AURANDRAFT_65806</name>
</gene>
<dbReference type="GeneID" id="20225515"/>
<dbReference type="InParanoid" id="F0YFJ4"/>
<evidence type="ECO:0000256" key="1">
    <source>
        <dbReference type="SAM" id="SignalP"/>
    </source>
</evidence>
<name>F0YFJ4_AURAN</name>
<feature type="chain" id="PRO_5003261641" evidence="1">
    <location>
        <begin position="25"/>
        <end position="173"/>
    </location>
</feature>
<evidence type="ECO:0000313" key="3">
    <source>
        <dbReference type="Proteomes" id="UP000002729"/>
    </source>
</evidence>
<reference evidence="2 3" key="1">
    <citation type="journal article" date="2011" name="Proc. Natl. Acad. Sci. U.S.A.">
        <title>Niche of harmful alga Aureococcus anophagefferens revealed through ecogenomics.</title>
        <authorList>
            <person name="Gobler C.J."/>
            <person name="Berry D.L."/>
            <person name="Dyhrman S.T."/>
            <person name="Wilhelm S.W."/>
            <person name="Salamov A."/>
            <person name="Lobanov A.V."/>
            <person name="Zhang Y."/>
            <person name="Collier J.L."/>
            <person name="Wurch L.L."/>
            <person name="Kustka A.B."/>
            <person name="Dill B.D."/>
            <person name="Shah M."/>
            <person name="VerBerkmoes N.C."/>
            <person name="Kuo A."/>
            <person name="Terry A."/>
            <person name="Pangilinan J."/>
            <person name="Lindquist E.A."/>
            <person name="Lucas S."/>
            <person name="Paulsen I.T."/>
            <person name="Hattenrath-Lehmann T.K."/>
            <person name="Talmage S.C."/>
            <person name="Walker E.A."/>
            <person name="Koch F."/>
            <person name="Burson A.M."/>
            <person name="Marcoval M.A."/>
            <person name="Tang Y.Z."/>
            <person name="Lecleir G.R."/>
            <person name="Coyne K.J."/>
            <person name="Berg G.M."/>
            <person name="Bertrand E.M."/>
            <person name="Saito M.A."/>
            <person name="Gladyshev V.N."/>
            <person name="Grigoriev I.V."/>
        </authorList>
    </citation>
    <scope>NUCLEOTIDE SEQUENCE [LARGE SCALE GENOMIC DNA]</scope>
    <source>
        <strain evidence="3">CCMP 1984</strain>
    </source>
</reference>
<dbReference type="Proteomes" id="UP000002729">
    <property type="component" value="Unassembled WGS sequence"/>
</dbReference>
<keyword evidence="3" id="KW-1185">Reference proteome</keyword>
<dbReference type="AlphaFoldDB" id="F0YFJ4"/>
<evidence type="ECO:0000313" key="2">
    <source>
        <dbReference type="EMBL" id="EGB06113.1"/>
    </source>
</evidence>
<dbReference type="EMBL" id="GL833136">
    <property type="protein sequence ID" value="EGB06113.1"/>
    <property type="molecule type" value="Genomic_DNA"/>
</dbReference>